<dbReference type="InterPro" id="IPR005829">
    <property type="entry name" value="Sugar_transporter_CS"/>
</dbReference>
<gene>
    <name evidence="8" type="ORF">KAK10_04960</name>
</gene>
<evidence type="ECO:0000256" key="4">
    <source>
        <dbReference type="ARBA" id="ARBA00022989"/>
    </source>
</evidence>
<evidence type="ECO:0000256" key="1">
    <source>
        <dbReference type="ARBA" id="ARBA00004651"/>
    </source>
</evidence>
<feature type="transmembrane region" description="Helical" evidence="6">
    <location>
        <begin position="370"/>
        <end position="388"/>
    </location>
</feature>
<dbReference type="InterPro" id="IPR020846">
    <property type="entry name" value="MFS_dom"/>
</dbReference>
<keyword evidence="5 6" id="KW-0472">Membrane</keyword>
<evidence type="ECO:0000256" key="6">
    <source>
        <dbReference type="SAM" id="Phobius"/>
    </source>
</evidence>
<dbReference type="Gene3D" id="1.20.1250.20">
    <property type="entry name" value="MFS general substrate transporter like domains"/>
    <property type="match status" value="2"/>
</dbReference>
<feature type="transmembrane region" description="Helical" evidence="6">
    <location>
        <begin position="216"/>
        <end position="237"/>
    </location>
</feature>
<feature type="transmembrane region" description="Helical" evidence="6">
    <location>
        <begin position="243"/>
        <end position="267"/>
    </location>
</feature>
<feature type="transmembrane region" description="Helical" evidence="6">
    <location>
        <begin position="279"/>
        <end position="298"/>
    </location>
</feature>
<feature type="transmembrane region" description="Helical" evidence="6">
    <location>
        <begin position="15"/>
        <end position="39"/>
    </location>
</feature>
<comment type="caution">
    <text evidence="8">The sequence shown here is derived from an EMBL/GenBank/DDBJ whole genome shotgun (WGS) entry which is preliminary data.</text>
</comment>
<feature type="transmembrane region" description="Helical" evidence="6">
    <location>
        <begin position="81"/>
        <end position="99"/>
    </location>
</feature>
<dbReference type="RefSeq" id="WP_205142881.1">
    <property type="nucleotide sequence ID" value="NZ_JAFBDN010000001.1"/>
</dbReference>
<keyword evidence="4 6" id="KW-1133">Transmembrane helix</keyword>
<evidence type="ECO:0000259" key="7">
    <source>
        <dbReference type="PROSITE" id="PS50850"/>
    </source>
</evidence>
<keyword evidence="2" id="KW-0813">Transport</keyword>
<dbReference type="PROSITE" id="PS00217">
    <property type="entry name" value="SUGAR_TRANSPORT_2"/>
    <property type="match status" value="1"/>
</dbReference>
<keyword evidence="9" id="KW-1185">Reference proteome</keyword>
<evidence type="ECO:0000313" key="9">
    <source>
        <dbReference type="Proteomes" id="UP001057481"/>
    </source>
</evidence>
<comment type="subcellular location">
    <subcellularLocation>
        <location evidence="1">Cell membrane</location>
        <topology evidence="1">Multi-pass membrane protein</topology>
    </subcellularLocation>
</comment>
<feature type="transmembrane region" description="Helical" evidence="6">
    <location>
        <begin position="51"/>
        <end position="69"/>
    </location>
</feature>
<accession>A0ABT0VJG0</accession>
<keyword evidence="3 6" id="KW-0812">Transmembrane</keyword>
<dbReference type="InterPro" id="IPR036259">
    <property type="entry name" value="MFS_trans_sf"/>
</dbReference>
<feature type="transmembrane region" description="Helical" evidence="6">
    <location>
        <begin position="105"/>
        <end position="128"/>
    </location>
</feature>
<evidence type="ECO:0000256" key="2">
    <source>
        <dbReference type="ARBA" id="ARBA00022448"/>
    </source>
</evidence>
<dbReference type="InterPro" id="IPR052714">
    <property type="entry name" value="MFS_Exporter"/>
</dbReference>
<name>A0ABT0VJG0_9LACO</name>
<dbReference type="PANTHER" id="PTHR23531:SF1">
    <property type="entry name" value="QUINOLENE RESISTANCE PROTEIN NORA"/>
    <property type="match status" value="1"/>
</dbReference>
<dbReference type="PROSITE" id="PS50850">
    <property type="entry name" value="MFS"/>
    <property type="match status" value="1"/>
</dbReference>
<proteinExistence type="predicted"/>
<sequence>MTDAARSEKLFNKGFISITIINFVVYLVYYLLMVIIAVIAQDNLHASLSQAGLASGIYVIGTLLARLFIGKKLELFGRKQVLRYGAIFYLITTLAYLYMPSIAVLYIVRLLNGFCYGTVSTATNAIVTEYIPFSRRGEGINYYGLSTSLAAAIGPFVGMLLLDYTNFYWIIGISTVLIALTTIGCLLTKVENIELSKAQVAVAKSWKINTFVESKVLFIALVGFLMGLAYSSVLSFLASYAEAINLVSASSFFFVIYALVITVTRPLSGKIFDAHGENAVMYPSYIFLTIGLLLLSMTQQSWQLLLAGAFVGLGYGTFMSNGQAVTLKLIKDGTRIGVALSTYFIGLDLGIGVGPYALGTLRAFVSFKQMYLVTAILPIICLVLYKLFYKGAQNEKSIEMEFSDALKAKEIDVETDKQPKLNIKKQQDPKNI</sequence>
<evidence type="ECO:0000256" key="3">
    <source>
        <dbReference type="ARBA" id="ARBA00022692"/>
    </source>
</evidence>
<evidence type="ECO:0000313" key="8">
    <source>
        <dbReference type="EMBL" id="MCM2437258.1"/>
    </source>
</evidence>
<dbReference type="InterPro" id="IPR011701">
    <property type="entry name" value="MFS"/>
</dbReference>
<feature type="transmembrane region" description="Helical" evidence="6">
    <location>
        <begin position="336"/>
        <end position="358"/>
    </location>
</feature>
<protein>
    <submittedName>
        <fullName evidence="8">MFS transporter</fullName>
    </submittedName>
</protein>
<dbReference type="PROSITE" id="PS00216">
    <property type="entry name" value="SUGAR_TRANSPORT_1"/>
    <property type="match status" value="1"/>
</dbReference>
<evidence type="ECO:0000256" key="5">
    <source>
        <dbReference type="ARBA" id="ARBA00023136"/>
    </source>
</evidence>
<feature type="domain" description="Major facilitator superfamily (MFS) profile" evidence="7">
    <location>
        <begin position="14"/>
        <end position="393"/>
    </location>
</feature>
<dbReference type="CDD" id="cd17489">
    <property type="entry name" value="MFS_YfcJ_like"/>
    <property type="match status" value="1"/>
</dbReference>
<dbReference type="EMBL" id="JAGMVS010000062">
    <property type="protein sequence ID" value="MCM2437258.1"/>
    <property type="molecule type" value="Genomic_DNA"/>
</dbReference>
<reference evidence="8" key="1">
    <citation type="submission" date="2021-04" db="EMBL/GenBank/DDBJ databases">
        <title>Taxonomic assessment of Weissella genus.</title>
        <authorList>
            <person name="Fanelli F."/>
            <person name="Chieffi D."/>
            <person name="Dell'Aquila A."/>
            <person name="Gyu-Sung C."/>
            <person name="Franz C.M.A.P."/>
            <person name="Fusco V."/>
        </authorList>
    </citation>
    <scope>NUCLEOTIDE SEQUENCE</scope>
    <source>
        <strain evidence="8">LMG 25373</strain>
    </source>
</reference>
<feature type="transmembrane region" description="Helical" evidence="6">
    <location>
        <begin position="140"/>
        <end position="161"/>
    </location>
</feature>
<feature type="transmembrane region" description="Helical" evidence="6">
    <location>
        <begin position="304"/>
        <end position="324"/>
    </location>
</feature>
<organism evidence="8 9">
    <name type="scientific">Periweissella beninensis</name>
    <dbReference type="NCBI Taxonomy" id="504936"/>
    <lineage>
        <taxon>Bacteria</taxon>
        <taxon>Bacillati</taxon>
        <taxon>Bacillota</taxon>
        <taxon>Bacilli</taxon>
        <taxon>Lactobacillales</taxon>
        <taxon>Lactobacillaceae</taxon>
        <taxon>Periweissella</taxon>
    </lineage>
</organism>
<dbReference type="Pfam" id="PF07690">
    <property type="entry name" value="MFS_1"/>
    <property type="match status" value="1"/>
</dbReference>
<dbReference type="SUPFAM" id="SSF103473">
    <property type="entry name" value="MFS general substrate transporter"/>
    <property type="match status" value="1"/>
</dbReference>
<feature type="transmembrane region" description="Helical" evidence="6">
    <location>
        <begin position="167"/>
        <end position="187"/>
    </location>
</feature>
<dbReference type="PANTHER" id="PTHR23531">
    <property type="entry name" value="QUINOLENE RESISTANCE PROTEIN NORA"/>
    <property type="match status" value="1"/>
</dbReference>
<dbReference type="Proteomes" id="UP001057481">
    <property type="component" value="Unassembled WGS sequence"/>
</dbReference>